<proteinExistence type="inferred from homology"/>
<dbReference type="RefSeq" id="WP_234977483.1">
    <property type="nucleotide sequence ID" value="NZ_FQXG01000013.1"/>
</dbReference>
<evidence type="ECO:0000313" key="4">
    <source>
        <dbReference type="Proteomes" id="UP000184268"/>
    </source>
</evidence>
<dbReference type="InterPro" id="IPR003808">
    <property type="entry name" value="Fe-S_metab-assoc_dom"/>
</dbReference>
<feature type="domain" description="Fe-S metabolism associated" evidence="2">
    <location>
        <begin position="25"/>
        <end position="144"/>
    </location>
</feature>
<reference evidence="3 4" key="1">
    <citation type="submission" date="2016-11" db="EMBL/GenBank/DDBJ databases">
        <authorList>
            <person name="Jaros S."/>
            <person name="Januszkiewicz K."/>
            <person name="Wedrychowicz H."/>
        </authorList>
    </citation>
    <scope>NUCLEOTIDE SEQUENCE [LARGE SCALE GENOMIC DNA]</scope>
    <source>
        <strain evidence="3 4">DSM 16917</strain>
    </source>
</reference>
<evidence type="ECO:0000256" key="1">
    <source>
        <dbReference type="ARBA" id="ARBA00010282"/>
    </source>
</evidence>
<keyword evidence="4" id="KW-1185">Reference proteome</keyword>
<gene>
    <name evidence="3" type="ORF">SAMN02745129_0413</name>
</gene>
<evidence type="ECO:0000259" key="2">
    <source>
        <dbReference type="Pfam" id="PF02657"/>
    </source>
</evidence>
<dbReference type="PANTHER" id="PTHR43597">
    <property type="entry name" value="SULFUR ACCEPTOR PROTEIN CSDE"/>
    <property type="match status" value="1"/>
</dbReference>
<dbReference type="PANTHER" id="PTHR43597:SF5">
    <property type="entry name" value="SUFE-LIKE PROTEIN 2, CHLOROPLASTIC"/>
    <property type="match status" value="1"/>
</dbReference>
<dbReference type="EMBL" id="FQXG01000013">
    <property type="protein sequence ID" value="SHI25021.1"/>
    <property type="molecule type" value="Genomic_DNA"/>
</dbReference>
<evidence type="ECO:0000313" key="3">
    <source>
        <dbReference type="EMBL" id="SHI25021.1"/>
    </source>
</evidence>
<comment type="similarity">
    <text evidence="1">Belongs to the SufE family.</text>
</comment>
<dbReference type="AlphaFoldDB" id="A0A1M5ZLI2"/>
<sequence length="149" mass="16465">MTMPDANAFLCSPLGSEISQQGLTEELLSQPHWQARYRVLMKLGNRMEKLDASWHREEAEVSGCESTTWLYHHQQEGRHYFLADSDSRIVRGLLVLVLSASNGQSGDAIAAVDWQQWFGALGLADHLSPSRSNGLAAVVARIQQCTQAG</sequence>
<dbReference type="Pfam" id="PF02657">
    <property type="entry name" value="SufE"/>
    <property type="match status" value="1"/>
</dbReference>
<organism evidence="3 4">
    <name type="scientific">Ferrimonas marina</name>
    <dbReference type="NCBI Taxonomy" id="299255"/>
    <lineage>
        <taxon>Bacteria</taxon>
        <taxon>Pseudomonadati</taxon>
        <taxon>Pseudomonadota</taxon>
        <taxon>Gammaproteobacteria</taxon>
        <taxon>Alteromonadales</taxon>
        <taxon>Ferrimonadaceae</taxon>
        <taxon>Ferrimonas</taxon>
    </lineage>
</organism>
<dbReference type="Gene3D" id="3.90.1010.10">
    <property type="match status" value="1"/>
</dbReference>
<dbReference type="Proteomes" id="UP000184268">
    <property type="component" value="Unassembled WGS sequence"/>
</dbReference>
<protein>
    <submittedName>
        <fullName evidence="3">Cysteine desulfuration protein SufE</fullName>
    </submittedName>
</protein>
<dbReference type="SUPFAM" id="SSF82649">
    <property type="entry name" value="SufE/NifU"/>
    <property type="match status" value="1"/>
</dbReference>
<dbReference type="STRING" id="299255.SAMN02745129_0413"/>
<name>A0A1M5ZLI2_9GAMM</name>
<accession>A0A1M5ZLI2</accession>